<name>A0ABY6NY49_9NOCA</name>
<dbReference type="EMBL" id="CP110615">
    <property type="protein sequence ID" value="UZJ23858.1"/>
    <property type="molecule type" value="Genomic_DNA"/>
</dbReference>
<protein>
    <submittedName>
        <fullName evidence="1">Uncharacterized protein</fullName>
    </submittedName>
</protein>
<sequence>MTDPQRLDPPPWARPTTGAVVLGGPVAGSRTAPAVDTLGRVSSAGPVGVLLPRPGLSRGTRRAHPRDLW</sequence>
<dbReference type="RefSeq" id="WP_265381966.1">
    <property type="nucleotide sequence ID" value="NZ_CP110615.1"/>
</dbReference>
<keyword evidence="2" id="KW-1185">Reference proteome</keyword>
<dbReference type="Proteomes" id="UP001164965">
    <property type="component" value="Chromosome"/>
</dbReference>
<evidence type="ECO:0000313" key="1">
    <source>
        <dbReference type="EMBL" id="UZJ23858.1"/>
    </source>
</evidence>
<proteinExistence type="predicted"/>
<reference evidence="1" key="1">
    <citation type="submission" date="2022-10" db="EMBL/GenBank/DDBJ databases">
        <title>Rhodococcus sp.75.</title>
        <authorList>
            <person name="Sun M."/>
        </authorList>
    </citation>
    <scope>NUCLEOTIDE SEQUENCE</scope>
    <source>
        <strain evidence="1">75</strain>
    </source>
</reference>
<gene>
    <name evidence="1" type="ORF">RHODO2019_11700</name>
</gene>
<evidence type="ECO:0000313" key="2">
    <source>
        <dbReference type="Proteomes" id="UP001164965"/>
    </source>
</evidence>
<accession>A0ABY6NY49</accession>
<organism evidence="1 2">
    <name type="scientific">Rhodococcus antarcticus</name>
    <dbReference type="NCBI Taxonomy" id="2987751"/>
    <lineage>
        <taxon>Bacteria</taxon>
        <taxon>Bacillati</taxon>
        <taxon>Actinomycetota</taxon>
        <taxon>Actinomycetes</taxon>
        <taxon>Mycobacteriales</taxon>
        <taxon>Nocardiaceae</taxon>
        <taxon>Rhodococcus</taxon>
    </lineage>
</organism>